<reference evidence="1" key="1">
    <citation type="submission" date="2022-08" db="UniProtKB">
        <authorList>
            <consortium name="EnsemblMetazoa"/>
        </authorList>
    </citation>
    <scope>IDENTIFICATION</scope>
</reference>
<name>A0A8W7Q2E1_ANOCL</name>
<dbReference type="AlphaFoldDB" id="A0A8W7Q2E1"/>
<dbReference type="EnsemblMetazoa" id="ACOM041922-RA">
    <property type="protein sequence ID" value="ACOM041922-PA.1"/>
    <property type="gene ID" value="ACOM041922"/>
</dbReference>
<proteinExistence type="predicted"/>
<evidence type="ECO:0000313" key="1">
    <source>
        <dbReference type="EnsemblMetazoa" id="ACOM041922-PA.1"/>
    </source>
</evidence>
<sequence length="140" mass="15005">MGVAPIANNSLPAVCTTFFAEPSVIMIIAIAHPARPAALQHASTARLHQEVTGFVKVALLQVAPSPCVISAHRKPLRHASHPIQQGLVWNFFLRAKQQRGESVNLIAGGRLRHDIAPAPALLIAMANDYVPRGPLLCGYP</sequence>
<organism evidence="1">
    <name type="scientific">Anopheles coluzzii</name>
    <name type="common">African malaria mosquito</name>
    <dbReference type="NCBI Taxonomy" id="1518534"/>
    <lineage>
        <taxon>Eukaryota</taxon>
        <taxon>Metazoa</taxon>
        <taxon>Ecdysozoa</taxon>
        <taxon>Arthropoda</taxon>
        <taxon>Hexapoda</taxon>
        <taxon>Insecta</taxon>
        <taxon>Pterygota</taxon>
        <taxon>Neoptera</taxon>
        <taxon>Endopterygota</taxon>
        <taxon>Diptera</taxon>
        <taxon>Nematocera</taxon>
        <taxon>Culicoidea</taxon>
        <taxon>Culicidae</taxon>
        <taxon>Anophelinae</taxon>
        <taxon>Anopheles</taxon>
    </lineage>
</organism>
<protein>
    <submittedName>
        <fullName evidence="1">Uncharacterized protein</fullName>
    </submittedName>
</protein>
<dbReference type="Proteomes" id="UP000075882">
    <property type="component" value="Unassembled WGS sequence"/>
</dbReference>
<accession>A0A8W7Q2E1</accession>